<evidence type="ECO:0000256" key="2">
    <source>
        <dbReference type="ARBA" id="ARBA00022737"/>
    </source>
</evidence>
<feature type="domain" description="Heterokaryon incompatibility" evidence="4">
    <location>
        <begin position="793"/>
        <end position="880"/>
    </location>
</feature>
<dbReference type="Gene3D" id="2.130.10.10">
    <property type="entry name" value="YVTN repeat-like/Quinoprotein amine dehydrogenase"/>
    <property type="match status" value="2"/>
</dbReference>
<evidence type="ECO:0000256" key="1">
    <source>
        <dbReference type="ARBA" id="ARBA00022574"/>
    </source>
</evidence>
<evidence type="ECO:0000256" key="3">
    <source>
        <dbReference type="PROSITE-ProRule" id="PRU00221"/>
    </source>
</evidence>
<protein>
    <recommendedName>
        <fullName evidence="4">Heterokaryon incompatibility domain-containing protein</fullName>
    </recommendedName>
</protein>
<feature type="repeat" description="WD" evidence="3">
    <location>
        <begin position="1"/>
        <end position="34"/>
    </location>
</feature>
<dbReference type="PROSITE" id="PS50294">
    <property type="entry name" value="WD_REPEATS_REGION"/>
    <property type="match status" value="4"/>
</dbReference>
<dbReference type="Pfam" id="PF00400">
    <property type="entry name" value="WD40"/>
    <property type="match status" value="6"/>
</dbReference>
<dbReference type="InterPro" id="IPR015943">
    <property type="entry name" value="WD40/YVTN_repeat-like_dom_sf"/>
</dbReference>
<dbReference type="CDD" id="cd00200">
    <property type="entry name" value="WD40"/>
    <property type="match status" value="1"/>
</dbReference>
<dbReference type="InterPro" id="IPR036322">
    <property type="entry name" value="WD40_repeat_dom_sf"/>
</dbReference>
<feature type="repeat" description="WD" evidence="3">
    <location>
        <begin position="208"/>
        <end position="249"/>
    </location>
</feature>
<feature type="repeat" description="WD" evidence="3">
    <location>
        <begin position="78"/>
        <end position="113"/>
    </location>
</feature>
<name>A0A1B7MMP1_9AGAM</name>
<accession>A0A1B7MMP1</accession>
<sequence>MAVAVFPDGRWMVTGSYDKTLRLWDLKDGVVLKKMEGHSYKVAAVAVSRDGRMIASGDANGELIAWHGDTCKSLTQAIKVHSGKIKSLDFSSDGTVLATGSYDKTTELWNTKTWQVEGNPINCGGRVHCVRFSPSGELLAIATDSDIKIWNPRTRECIAKFKAAINGGHNISLAWTPSGTRLLSAGSKSDPTIREWDTSTWQQVGDPWSGHTDSIYALAMNSAGTLIASVSSDANVRLWQLSGQRAIAIFKASNEMYRATFSVDDRYILCGGKDNNITEWAVPEYDVLEDSPREQASDDSLPMDALEGQVTNKARRESHAKVLSINTTVRDACLTRDLYLAEKLLTQQIDADGNDYNSYANRSFVMSRKLEWGHARYDAVRSIGIHPSLTGYICKGIALCGKMHFKEAMKAFDLAFMFTEGDSNIIHVLLLVKAIALFTANRRKEAMIRIEELAAACPNADTLACDVVKAYLLIQMGINASNDALHSEAADHFTAAISTSALLSKLEIDSKYEIFVVLFGWDLKSLWQTGNQNRCDALLRAGRLAEAHEGYRHMMDMSDEATKASCLDWSTGKFSVMSPTCNPHPHISAFKQEFSALYGMSGLADLAMSGDAALAASAYDRAIELYSAAIDLDYATDTIFSNRCKAKLENKLWDEALIDAQKVTELNPSSYLGYELKHAALHGGERYDEAIEAFDIMMSKLCDTLEAETQKLRQQYVGSSEAAGAIEEAIRAELDNNPHRLLNTSTGRLCDRQAQINAFKTSAEYEELVSSTMKHANLRMKRIENAVVTYFRYVMLSHRWGENEPLLQDIQDKVIYDFNPVGGIEKLQSFGKTAREAGFRWAWIDTCCIDQTNNVEVQESVNSMFVWYRHSALTMVYLSDVLPLSKSGALAKSIWNKRGWTVQEFLAPKIVLFYQKDWTLYLHDCSPNHKESVKIMRELRDATGIDLRSLTTFRPSMRGAREKLQWASTRVTTKQEDIAYSLFGIFGVNLPVIYGEKKQNALGRLLQEVVAQSGDTTCLDWVGKPSDFNSCLPASITSYGAPPFMQLSVLSEDKMQTSVSSLRDSEVVELASQLYTTLDDLTAPRFAHRRLHLPCIIFLVTEVTPRPGQEQETYLTYEVKADGLCDMLITTEDKLNPFSRAMPIRQRFLLVRPWDRNLPDLHASNLADDAQSSMSEDYQTPPTSLVCDFSDMHPGEHAPVDSESNSRALRLIVGLGQPFGAFLLAQQWSGEYKRIASDHDIIAQVKTMASVRDMMDVRTLEIL</sequence>
<keyword evidence="1 3" id="KW-0853">WD repeat</keyword>
<dbReference type="InterPro" id="IPR020472">
    <property type="entry name" value="WD40_PAC1"/>
</dbReference>
<dbReference type="PANTHER" id="PTHR10622">
    <property type="entry name" value="HET DOMAIN-CONTAINING PROTEIN"/>
    <property type="match status" value="1"/>
</dbReference>
<dbReference type="Proteomes" id="UP000092154">
    <property type="component" value="Unassembled WGS sequence"/>
</dbReference>
<evidence type="ECO:0000313" key="6">
    <source>
        <dbReference type="Proteomes" id="UP000092154"/>
    </source>
</evidence>
<dbReference type="SUPFAM" id="SSF50978">
    <property type="entry name" value="WD40 repeat-like"/>
    <property type="match status" value="1"/>
</dbReference>
<dbReference type="PRINTS" id="PR00320">
    <property type="entry name" value="GPROTEINBRPT"/>
</dbReference>
<dbReference type="PANTHER" id="PTHR10622:SF10">
    <property type="entry name" value="HET DOMAIN-CONTAINING PROTEIN"/>
    <property type="match status" value="1"/>
</dbReference>
<dbReference type="EMBL" id="KV448694">
    <property type="protein sequence ID" value="OAX33857.1"/>
    <property type="molecule type" value="Genomic_DNA"/>
</dbReference>
<feature type="repeat" description="WD" evidence="3">
    <location>
        <begin position="35"/>
        <end position="76"/>
    </location>
</feature>
<keyword evidence="6" id="KW-1185">Reference proteome</keyword>
<evidence type="ECO:0000259" key="4">
    <source>
        <dbReference type="Pfam" id="PF06985"/>
    </source>
</evidence>
<dbReference type="SMART" id="SM00320">
    <property type="entry name" value="WD40"/>
    <property type="match status" value="7"/>
</dbReference>
<dbReference type="AlphaFoldDB" id="A0A1B7MMP1"/>
<dbReference type="InParanoid" id="A0A1B7MMP1"/>
<dbReference type="InterPro" id="IPR011990">
    <property type="entry name" value="TPR-like_helical_dom_sf"/>
</dbReference>
<dbReference type="OrthoDB" id="2661654at2759"/>
<gene>
    <name evidence="5" type="ORF">K503DRAFT_869283</name>
</gene>
<organism evidence="5 6">
    <name type="scientific">Rhizopogon vinicolor AM-OR11-026</name>
    <dbReference type="NCBI Taxonomy" id="1314800"/>
    <lineage>
        <taxon>Eukaryota</taxon>
        <taxon>Fungi</taxon>
        <taxon>Dikarya</taxon>
        <taxon>Basidiomycota</taxon>
        <taxon>Agaricomycotina</taxon>
        <taxon>Agaricomycetes</taxon>
        <taxon>Agaricomycetidae</taxon>
        <taxon>Boletales</taxon>
        <taxon>Suillineae</taxon>
        <taxon>Rhizopogonaceae</taxon>
        <taxon>Rhizopogon</taxon>
    </lineage>
</organism>
<dbReference type="Gene3D" id="1.25.40.10">
    <property type="entry name" value="Tetratricopeptide repeat domain"/>
    <property type="match status" value="2"/>
</dbReference>
<keyword evidence="2" id="KW-0677">Repeat</keyword>
<dbReference type="PROSITE" id="PS00678">
    <property type="entry name" value="WD_REPEATS_1"/>
    <property type="match status" value="2"/>
</dbReference>
<proteinExistence type="predicted"/>
<dbReference type="InterPro" id="IPR019775">
    <property type="entry name" value="WD40_repeat_CS"/>
</dbReference>
<dbReference type="SUPFAM" id="SSF48452">
    <property type="entry name" value="TPR-like"/>
    <property type="match status" value="2"/>
</dbReference>
<dbReference type="InterPro" id="IPR010730">
    <property type="entry name" value="HET"/>
</dbReference>
<dbReference type="STRING" id="1314800.A0A1B7MMP1"/>
<reference evidence="5 6" key="1">
    <citation type="submission" date="2016-06" db="EMBL/GenBank/DDBJ databases">
        <title>Comparative genomics of the ectomycorrhizal sister species Rhizopogon vinicolor and Rhizopogon vesiculosus (Basidiomycota: Boletales) reveals a divergence of the mating type B locus.</title>
        <authorList>
            <consortium name="DOE Joint Genome Institute"/>
            <person name="Mujic A.B."/>
            <person name="Kuo A."/>
            <person name="Tritt A."/>
            <person name="Lipzen A."/>
            <person name="Chen C."/>
            <person name="Johnson J."/>
            <person name="Sharma A."/>
            <person name="Barry K."/>
            <person name="Grigoriev I.V."/>
            <person name="Spatafora J.W."/>
        </authorList>
    </citation>
    <scope>NUCLEOTIDE SEQUENCE [LARGE SCALE GENOMIC DNA]</scope>
    <source>
        <strain evidence="5 6">AM-OR11-026</strain>
    </source>
</reference>
<dbReference type="InterPro" id="IPR001680">
    <property type="entry name" value="WD40_rpt"/>
</dbReference>
<dbReference type="Pfam" id="PF06985">
    <property type="entry name" value="HET"/>
    <property type="match status" value="1"/>
</dbReference>
<evidence type="ECO:0000313" key="5">
    <source>
        <dbReference type="EMBL" id="OAX33857.1"/>
    </source>
</evidence>
<dbReference type="PROSITE" id="PS50082">
    <property type="entry name" value="WD_REPEATS_2"/>
    <property type="match status" value="4"/>
</dbReference>